<dbReference type="InterPro" id="IPR045281">
    <property type="entry name" value="CONSTANS-like"/>
</dbReference>
<dbReference type="InterPro" id="IPR010402">
    <property type="entry name" value="CCT_domain"/>
</dbReference>
<evidence type="ECO:0000256" key="1">
    <source>
        <dbReference type="ARBA" id="ARBA00004123"/>
    </source>
</evidence>
<keyword evidence="6" id="KW-1185">Reference proteome</keyword>
<dbReference type="SMR" id="A0A498JTM2"/>
<keyword evidence="2 3" id="KW-0539">Nucleus</keyword>
<evidence type="ECO:0000313" key="5">
    <source>
        <dbReference type="EMBL" id="RXH98515.1"/>
    </source>
</evidence>
<gene>
    <name evidence="5" type="ORF">DVH24_010840</name>
</gene>
<dbReference type="PANTHER" id="PTHR31319">
    <property type="entry name" value="ZINC FINGER PROTEIN CONSTANS-LIKE 4"/>
    <property type="match status" value="1"/>
</dbReference>
<dbReference type="STRING" id="3750.A0A498JTM2"/>
<evidence type="ECO:0000256" key="2">
    <source>
        <dbReference type="ARBA" id="ARBA00023242"/>
    </source>
</evidence>
<sequence>MASIPHQFYNDYSLPSHFYGYPTPVVSGENGCSTAVLGGTMWSASTTCEESLVPFCDISNAAANIEVVSPESNISSSVIVASFPELLGFSEDIAVPGTYSEYGNMGMHGIAGTPHFGGELNLPYMNDQLGEDHCTGLMSADFKPFSLAGQENWAINQANQQVPTIEDQSTMKVGRYSEEERKERIDRYLKKRNQRNFNKTIKYACRKTLADRRVRVRGRFARNTDNHEEMAQEKTENNIQTCKDQRSELYCSSGTVQMKYDDDDWLQEAMASLMYFPYVTAG</sequence>
<evidence type="ECO:0000259" key="4">
    <source>
        <dbReference type="PROSITE" id="PS51017"/>
    </source>
</evidence>
<comment type="subcellular location">
    <subcellularLocation>
        <location evidence="1 3">Nucleus</location>
    </subcellularLocation>
</comment>
<accession>A0A498JTM2</accession>
<dbReference type="GO" id="GO:0009909">
    <property type="term" value="P:regulation of flower development"/>
    <property type="evidence" value="ECO:0007669"/>
    <property type="project" value="InterPro"/>
</dbReference>
<evidence type="ECO:0000256" key="3">
    <source>
        <dbReference type="PROSITE-ProRule" id="PRU00357"/>
    </source>
</evidence>
<dbReference type="Proteomes" id="UP000290289">
    <property type="component" value="Chromosome 5"/>
</dbReference>
<name>A0A498JTM2_MALDO</name>
<dbReference type="GO" id="GO:0003700">
    <property type="term" value="F:DNA-binding transcription factor activity"/>
    <property type="evidence" value="ECO:0007669"/>
    <property type="project" value="TreeGrafter"/>
</dbReference>
<dbReference type="AlphaFoldDB" id="A0A498JTM2"/>
<reference evidence="5 6" key="1">
    <citation type="submission" date="2018-10" db="EMBL/GenBank/DDBJ databases">
        <title>A high-quality apple genome assembly.</title>
        <authorList>
            <person name="Hu J."/>
        </authorList>
    </citation>
    <scope>NUCLEOTIDE SEQUENCE [LARGE SCALE GENOMIC DNA]</scope>
    <source>
        <strain evidence="6">cv. HFTH1</strain>
        <tissue evidence="5">Young leaf</tissue>
    </source>
</reference>
<feature type="domain" description="CCT" evidence="4">
    <location>
        <begin position="181"/>
        <end position="223"/>
    </location>
</feature>
<dbReference type="Pfam" id="PF06203">
    <property type="entry name" value="CCT"/>
    <property type="match status" value="1"/>
</dbReference>
<dbReference type="GO" id="GO:0005634">
    <property type="term" value="C:nucleus"/>
    <property type="evidence" value="ECO:0007669"/>
    <property type="project" value="UniProtKB-SubCell"/>
</dbReference>
<dbReference type="PANTHER" id="PTHR31319:SF110">
    <property type="entry name" value="CCT MOTIF FAMILY PROTEIN"/>
    <property type="match status" value="1"/>
</dbReference>
<organism evidence="5 6">
    <name type="scientific">Malus domestica</name>
    <name type="common">Apple</name>
    <name type="synonym">Pyrus malus</name>
    <dbReference type="NCBI Taxonomy" id="3750"/>
    <lineage>
        <taxon>Eukaryota</taxon>
        <taxon>Viridiplantae</taxon>
        <taxon>Streptophyta</taxon>
        <taxon>Embryophyta</taxon>
        <taxon>Tracheophyta</taxon>
        <taxon>Spermatophyta</taxon>
        <taxon>Magnoliopsida</taxon>
        <taxon>eudicotyledons</taxon>
        <taxon>Gunneridae</taxon>
        <taxon>Pentapetalae</taxon>
        <taxon>rosids</taxon>
        <taxon>fabids</taxon>
        <taxon>Rosales</taxon>
        <taxon>Rosaceae</taxon>
        <taxon>Amygdaloideae</taxon>
        <taxon>Maleae</taxon>
        <taxon>Malus</taxon>
    </lineage>
</organism>
<evidence type="ECO:0000313" key="6">
    <source>
        <dbReference type="Proteomes" id="UP000290289"/>
    </source>
</evidence>
<dbReference type="PROSITE" id="PS51017">
    <property type="entry name" value="CCT"/>
    <property type="match status" value="1"/>
</dbReference>
<protein>
    <recommendedName>
        <fullName evidence="4">CCT domain-containing protein</fullName>
    </recommendedName>
</protein>
<comment type="caution">
    <text evidence="5">The sequence shown here is derived from an EMBL/GenBank/DDBJ whole genome shotgun (WGS) entry which is preliminary data.</text>
</comment>
<dbReference type="EMBL" id="RDQH01000331">
    <property type="protein sequence ID" value="RXH98515.1"/>
    <property type="molecule type" value="Genomic_DNA"/>
</dbReference>
<proteinExistence type="predicted"/>